<feature type="transmembrane region" description="Helical" evidence="11">
    <location>
        <begin position="6"/>
        <end position="33"/>
    </location>
</feature>
<feature type="domain" description="G-protein coupled receptors family 1 profile" evidence="12">
    <location>
        <begin position="22"/>
        <end position="285"/>
    </location>
</feature>
<evidence type="ECO:0000256" key="1">
    <source>
        <dbReference type="ARBA" id="ARBA00004651"/>
    </source>
</evidence>
<evidence type="ECO:0000256" key="11">
    <source>
        <dbReference type="RuleBase" id="RU364061"/>
    </source>
</evidence>
<protein>
    <recommendedName>
        <fullName evidence="11">Vomeronasal type-1 receptor</fullName>
    </recommendedName>
</protein>
<evidence type="ECO:0000256" key="6">
    <source>
        <dbReference type="ARBA" id="ARBA00022989"/>
    </source>
</evidence>
<dbReference type="RefSeq" id="XP_014649805.1">
    <property type="nucleotide sequence ID" value="XM_014794319.1"/>
</dbReference>
<keyword evidence="4 11" id="KW-0589">Pheromone response</keyword>
<evidence type="ECO:0000256" key="8">
    <source>
        <dbReference type="ARBA" id="ARBA00023136"/>
    </source>
</evidence>
<feature type="transmembrane region" description="Helical" evidence="11">
    <location>
        <begin position="235"/>
        <end position="253"/>
    </location>
</feature>
<organism evidence="13 14">
    <name type="scientific">Ceratotherium simum simum</name>
    <name type="common">Southern white rhinoceros</name>
    <dbReference type="NCBI Taxonomy" id="73337"/>
    <lineage>
        <taxon>Eukaryota</taxon>
        <taxon>Metazoa</taxon>
        <taxon>Chordata</taxon>
        <taxon>Craniata</taxon>
        <taxon>Vertebrata</taxon>
        <taxon>Euteleostomi</taxon>
        <taxon>Mammalia</taxon>
        <taxon>Eutheria</taxon>
        <taxon>Laurasiatheria</taxon>
        <taxon>Perissodactyla</taxon>
        <taxon>Rhinocerotidae</taxon>
        <taxon>Ceratotherium</taxon>
    </lineage>
</organism>
<dbReference type="Gene3D" id="1.20.1070.10">
    <property type="entry name" value="Rhodopsin 7-helix transmembrane proteins"/>
    <property type="match status" value="1"/>
</dbReference>
<dbReference type="SUPFAM" id="SSF81321">
    <property type="entry name" value="Family A G protein-coupled receptor-like"/>
    <property type="match status" value="1"/>
</dbReference>
<keyword evidence="9 11" id="KW-0675">Receptor</keyword>
<feature type="transmembrane region" description="Helical" evidence="11">
    <location>
        <begin position="45"/>
        <end position="63"/>
    </location>
</feature>
<evidence type="ECO:0000313" key="14">
    <source>
        <dbReference type="RefSeq" id="XP_014649805.1"/>
    </source>
</evidence>
<feature type="transmembrane region" description="Helical" evidence="11">
    <location>
        <begin position="94"/>
        <end position="113"/>
    </location>
</feature>
<comment type="similarity">
    <text evidence="2 11">Belongs to the G-protein coupled receptor 1 family.</text>
</comment>
<dbReference type="GeneID" id="106803296"/>
<dbReference type="PRINTS" id="PR01534">
    <property type="entry name" value="VOMERONASL1R"/>
</dbReference>
<evidence type="ECO:0000256" key="7">
    <source>
        <dbReference type="ARBA" id="ARBA00023040"/>
    </source>
</evidence>
<reference evidence="14" key="1">
    <citation type="submission" date="2025-08" db="UniProtKB">
        <authorList>
            <consortium name="RefSeq"/>
        </authorList>
    </citation>
    <scope>IDENTIFICATION</scope>
</reference>
<dbReference type="CDD" id="cd13949">
    <property type="entry name" value="7tm_V1R_pheromone"/>
    <property type="match status" value="1"/>
</dbReference>
<evidence type="ECO:0000313" key="13">
    <source>
        <dbReference type="Proteomes" id="UP000694910"/>
    </source>
</evidence>
<evidence type="ECO:0000256" key="2">
    <source>
        <dbReference type="ARBA" id="ARBA00010663"/>
    </source>
</evidence>
<keyword evidence="13" id="KW-1185">Reference proteome</keyword>
<keyword evidence="5 11" id="KW-0812">Transmembrane</keyword>
<dbReference type="InterPro" id="IPR017452">
    <property type="entry name" value="GPCR_Rhodpsn_7TM"/>
</dbReference>
<sequence length="298" mass="33952">MASEDLALGTIFLLQTIVGFLGNFCLLHHYLFLYYKGCRLRSTDLILKHLIVANSLVILSRGVPQTMAALGLKDFLNDFGCKFIFYLHRVGRDVSIGTTCLLSVFQAIIISPWISKWAELKKKVTKHIGTSNILCWILTMMLDIMVPVYVTDKWSNKNSTKKKDYGYCYVVIYDKITYFLYVPLLLFHDVLCLGLMLWASSSMVFILYRHRQRVQRIHKTNISSRTSPESTATQSILVLVCTFVSLSTLSSIFHTCSAVYEFSLWLVNTSTLLAACFPTVSPYILMSHDSRVSRLCFA</sequence>
<evidence type="ECO:0000256" key="9">
    <source>
        <dbReference type="ARBA" id="ARBA00023170"/>
    </source>
</evidence>
<dbReference type="PANTHER" id="PTHR24062">
    <property type="entry name" value="VOMERONASAL TYPE-1 RECEPTOR"/>
    <property type="match status" value="1"/>
</dbReference>
<accession>A0ABM1DDC4</accession>
<dbReference type="Proteomes" id="UP000694910">
    <property type="component" value="Unplaced"/>
</dbReference>
<feature type="transmembrane region" description="Helical" evidence="11">
    <location>
        <begin position="133"/>
        <end position="150"/>
    </location>
</feature>
<keyword evidence="8 11" id="KW-0472">Membrane</keyword>
<gene>
    <name evidence="14" type="primary">LOC106803296</name>
</gene>
<keyword evidence="10 11" id="KW-0807">Transducer</keyword>
<keyword evidence="3 11" id="KW-1003">Cell membrane</keyword>
<evidence type="ECO:0000256" key="5">
    <source>
        <dbReference type="ARBA" id="ARBA00022692"/>
    </source>
</evidence>
<evidence type="ECO:0000259" key="12">
    <source>
        <dbReference type="PROSITE" id="PS50262"/>
    </source>
</evidence>
<keyword evidence="7 11" id="KW-0297">G-protein coupled receptor</keyword>
<feature type="transmembrane region" description="Helical" evidence="11">
    <location>
        <begin position="185"/>
        <end position="208"/>
    </location>
</feature>
<evidence type="ECO:0000256" key="3">
    <source>
        <dbReference type="ARBA" id="ARBA00022475"/>
    </source>
</evidence>
<feature type="transmembrane region" description="Helical" evidence="11">
    <location>
        <begin position="265"/>
        <end position="285"/>
    </location>
</feature>
<dbReference type="InterPro" id="IPR004072">
    <property type="entry name" value="Vmron_rcpt_1"/>
</dbReference>
<dbReference type="PROSITE" id="PS50262">
    <property type="entry name" value="G_PROTEIN_RECEP_F1_2"/>
    <property type="match status" value="1"/>
</dbReference>
<comment type="subcellular location">
    <subcellularLocation>
        <location evidence="1 11">Cell membrane</location>
        <topology evidence="1 11">Multi-pass membrane protein</topology>
    </subcellularLocation>
</comment>
<evidence type="ECO:0000256" key="4">
    <source>
        <dbReference type="ARBA" id="ARBA00022507"/>
    </source>
</evidence>
<name>A0ABM1DDC4_CERSS</name>
<dbReference type="Pfam" id="PF03402">
    <property type="entry name" value="V1R"/>
    <property type="match status" value="1"/>
</dbReference>
<keyword evidence="6 11" id="KW-1133">Transmembrane helix</keyword>
<proteinExistence type="inferred from homology"/>
<evidence type="ECO:0000256" key="10">
    <source>
        <dbReference type="ARBA" id="ARBA00023224"/>
    </source>
</evidence>